<protein>
    <recommendedName>
        <fullName evidence="3 8">Histidinol-phosphatase</fullName>
        <shortName evidence="8">HolPase</shortName>
        <ecNumber evidence="3 8">3.1.3.15</ecNumber>
    </recommendedName>
</protein>
<organism evidence="11 12">
    <name type="scientific">Quadrisphaera setariae</name>
    <dbReference type="NCBI Taxonomy" id="2593304"/>
    <lineage>
        <taxon>Bacteria</taxon>
        <taxon>Bacillati</taxon>
        <taxon>Actinomycetota</taxon>
        <taxon>Actinomycetes</taxon>
        <taxon>Kineosporiales</taxon>
        <taxon>Kineosporiaceae</taxon>
        <taxon>Quadrisphaera</taxon>
    </lineage>
</organism>
<sequence>MDDRGVAEDDDRGSAQWADARWPADDHVHSQYSWDAHSGDLEATCARAVQLGLPAISFTEHVDFGAWQPPPGGWTWNGAVRGRMDDHGRFMSAPLEVQAYVEEVERCRHLFPGLRIRCGIELSEGHRFPDEVAELAGWGFERVVGSLHALQDLRHPGEVVELRGALAQRGLLGTVHAYLDEAAVMAASDAPFEVLGHLDYPLRYWPAGAGPLPWDDLEERVRHVLSVLASSGRALEVNTRRPMEVQVVRWWHEVGGQAVSFGSDAHRPEDLAVRWREVADAVSSAGFRPTADPTSFWSRA</sequence>
<keyword evidence="4 8" id="KW-0028">Amino-acid biosynthesis</keyword>
<comment type="pathway">
    <text evidence="1 8">Amino-acid biosynthesis; L-histidine biosynthesis; L-histidine from 5-phospho-alpha-D-ribose 1-diphosphate: step 8/9.</text>
</comment>
<dbReference type="EMBL" id="VKAC01000011">
    <property type="protein sequence ID" value="TXR52858.1"/>
    <property type="molecule type" value="Genomic_DNA"/>
</dbReference>
<feature type="region of interest" description="Disordered" evidence="9">
    <location>
        <begin position="1"/>
        <end position="20"/>
    </location>
</feature>
<keyword evidence="5 8" id="KW-0378">Hydrolase</keyword>
<dbReference type="PANTHER" id="PTHR21039:SF0">
    <property type="entry name" value="HISTIDINOL-PHOSPHATASE"/>
    <property type="match status" value="1"/>
</dbReference>
<dbReference type="UniPathway" id="UPA00031">
    <property type="reaction ID" value="UER00013"/>
</dbReference>
<keyword evidence="12" id="KW-1185">Reference proteome</keyword>
<dbReference type="GO" id="GO:0000105">
    <property type="term" value="P:L-histidine biosynthetic process"/>
    <property type="evidence" value="ECO:0007669"/>
    <property type="project" value="UniProtKB-UniRule"/>
</dbReference>
<evidence type="ECO:0000313" key="12">
    <source>
        <dbReference type="Proteomes" id="UP000321234"/>
    </source>
</evidence>
<gene>
    <name evidence="11" type="ORF">FMM08_17250</name>
</gene>
<dbReference type="EC" id="3.1.3.15" evidence="3 8"/>
<dbReference type="InterPro" id="IPR004013">
    <property type="entry name" value="PHP_dom"/>
</dbReference>
<dbReference type="GO" id="GO:0004401">
    <property type="term" value="F:histidinol-phosphatase activity"/>
    <property type="evidence" value="ECO:0007669"/>
    <property type="project" value="UniProtKB-UniRule"/>
</dbReference>
<evidence type="ECO:0000313" key="11">
    <source>
        <dbReference type="EMBL" id="TXR52858.1"/>
    </source>
</evidence>
<dbReference type="OrthoDB" id="6637113at2"/>
<evidence type="ECO:0000256" key="1">
    <source>
        <dbReference type="ARBA" id="ARBA00004970"/>
    </source>
</evidence>
<dbReference type="InterPro" id="IPR010140">
    <property type="entry name" value="Histidinol_P_phosphatase_HisJ"/>
</dbReference>
<keyword evidence="6 8" id="KW-0368">Histidine biosynthesis</keyword>
<evidence type="ECO:0000256" key="5">
    <source>
        <dbReference type="ARBA" id="ARBA00022801"/>
    </source>
</evidence>
<evidence type="ECO:0000256" key="4">
    <source>
        <dbReference type="ARBA" id="ARBA00022605"/>
    </source>
</evidence>
<accession>A0A5C8Z6M1</accession>
<evidence type="ECO:0000256" key="3">
    <source>
        <dbReference type="ARBA" id="ARBA00013085"/>
    </source>
</evidence>
<evidence type="ECO:0000259" key="10">
    <source>
        <dbReference type="Pfam" id="PF02811"/>
    </source>
</evidence>
<evidence type="ECO:0000256" key="9">
    <source>
        <dbReference type="SAM" id="MobiDB-lite"/>
    </source>
</evidence>
<reference evidence="11 12" key="1">
    <citation type="submission" date="2019-07" db="EMBL/GenBank/DDBJ databases">
        <title>Quadrisphaera sp. strain DD2A genome sequencing and assembly.</title>
        <authorList>
            <person name="Kim I."/>
        </authorList>
    </citation>
    <scope>NUCLEOTIDE SEQUENCE [LARGE SCALE GENOMIC DNA]</scope>
    <source>
        <strain evidence="11 12">DD2A</strain>
    </source>
</reference>
<evidence type="ECO:0000256" key="8">
    <source>
        <dbReference type="RuleBase" id="RU366003"/>
    </source>
</evidence>
<evidence type="ECO:0000256" key="6">
    <source>
        <dbReference type="ARBA" id="ARBA00023102"/>
    </source>
</evidence>
<dbReference type="PANTHER" id="PTHR21039">
    <property type="entry name" value="HISTIDINOL PHOSPHATASE-RELATED"/>
    <property type="match status" value="1"/>
</dbReference>
<evidence type="ECO:0000256" key="7">
    <source>
        <dbReference type="ARBA" id="ARBA00049158"/>
    </source>
</evidence>
<comment type="catalytic activity">
    <reaction evidence="7 8">
        <text>L-histidinol phosphate + H2O = L-histidinol + phosphate</text>
        <dbReference type="Rhea" id="RHEA:14465"/>
        <dbReference type="ChEBI" id="CHEBI:15377"/>
        <dbReference type="ChEBI" id="CHEBI:43474"/>
        <dbReference type="ChEBI" id="CHEBI:57699"/>
        <dbReference type="ChEBI" id="CHEBI:57980"/>
        <dbReference type="EC" id="3.1.3.15"/>
    </reaction>
</comment>
<dbReference type="Gene3D" id="3.20.20.140">
    <property type="entry name" value="Metal-dependent hydrolases"/>
    <property type="match status" value="1"/>
</dbReference>
<comment type="caution">
    <text evidence="11">The sequence shown here is derived from an EMBL/GenBank/DDBJ whole genome shotgun (WGS) entry which is preliminary data.</text>
</comment>
<dbReference type="Pfam" id="PF02811">
    <property type="entry name" value="PHP"/>
    <property type="match status" value="1"/>
</dbReference>
<proteinExistence type="inferred from homology"/>
<dbReference type="GO" id="GO:0005737">
    <property type="term" value="C:cytoplasm"/>
    <property type="evidence" value="ECO:0007669"/>
    <property type="project" value="TreeGrafter"/>
</dbReference>
<dbReference type="InterPro" id="IPR016195">
    <property type="entry name" value="Pol/histidinol_Pase-like"/>
</dbReference>
<evidence type="ECO:0000256" key="2">
    <source>
        <dbReference type="ARBA" id="ARBA00009152"/>
    </source>
</evidence>
<dbReference type="AlphaFoldDB" id="A0A5C8Z6M1"/>
<dbReference type="SUPFAM" id="SSF89550">
    <property type="entry name" value="PHP domain-like"/>
    <property type="match status" value="1"/>
</dbReference>
<dbReference type="Proteomes" id="UP000321234">
    <property type="component" value="Unassembled WGS sequence"/>
</dbReference>
<feature type="domain" description="PHP" evidence="10">
    <location>
        <begin position="27"/>
        <end position="239"/>
    </location>
</feature>
<name>A0A5C8Z6M1_9ACTN</name>
<comment type="similarity">
    <text evidence="2 8">Belongs to the PHP hydrolase family. HisK subfamily.</text>
</comment>